<evidence type="ECO:0000313" key="2">
    <source>
        <dbReference type="EMBL" id="RZG48987.1"/>
    </source>
</evidence>
<dbReference type="NCBIfam" id="TIGR02532">
    <property type="entry name" value="IV_pilin_GFxxxE"/>
    <property type="match status" value="1"/>
</dbReference>
<dbReference type="RefSeq" id="WP_130167972.1">
    <property type="nucleotide sequence ID" value="NZ_SGSQ01000002.1"/>
</dbReference>
<organism evidence="2 3">
    <name type="scientific">Acinetobacter wuhouensis</name>
    <dbReference type="NCBI Taxonomy" id="1879050"/>
    <lineage>
        <taxon>Bacteria</taxon>
        <taxon>Pseudomonadati</taxon>
        <taxon>Pseudomonadota</taxon>
        <taxon>Gammaproteobacteria</taxon>
        <taxon>Moraxellales</taxon>
        <taxon>Moraxellaceae</taxon>
        <taxon>Acinetobacter</taxon>
    </lineage>
</organism>
<dbReference type="PROSITE" id="PS00409">
    <property type="entry name" value="PROKAR_NTER_METHYL"/>
    <property type="match status" value="1"/>
</dbReference>
<dbReference type="InterPro" id="IPR045584">
    <property type="entry name" value="Pilin-like"/>
</dbReference>
<keyword evidence="1" id="KW-1133">Transmembrane helix</keyword>
<dbReference type="SUPFAM" id="SSF54523">
    <property type="entry name" value="Pili subunits"/>
    <property type="match status" value="1"/>
</dbReference>
<dbReference type="Gene3D" id="3.30.700.10">
    <property type="entry name" value="Glycoprotein, Type 4 Pilin"/>
    <property type="match status" value="1"/>
</dbReference>
<sequence length="163" mass="17387">MVKTLSFQRGFSLIELMVTITILAILVTAGSAFTAQWSKQAELDKAVMSFKSAIDIAKSTALRNEYATAQTLPATQLCLDANTNELTVRKATSTASASCSTPIIFSAALSPSIEISHTVTTSDFNCFALNSSAQVISEVTGNCKTHLNISIRNGSLNESLIFN</sequence>
<reference evidence="2 3" key="1">
    <citation type="submission" date="2019-02" db="EMBL/GenBank/DDBJ databases">
        <title>The Batch Genome Submission of Acinetobacter spp. strains.</title>
        <authorList>
            <person name="Qin J."/>
            <person name="Hu Y."/>
            <person name="Ye H."/>
            <person name="Wei L."/>
            <person name="Feng Y."/>
            <person name="Zong Z."/>
        </authorList>
    </citation>
    <scope>NUCLEOTIDE SEQUENCE [LARGE SCALE GENOMIC DNA]</scope>
    <source>
        <strain evidence="2 3">WCHAW060049</strain>
    </source>
</reference>
<gene>
    <name evidence="2" type="ORF">EXU28_01230</name>
</gene>
<proteinExistence type="predicted"/>
<dbReference type="AlphaFoldDB" id="A0A4Q7AML9"/>
<keyword evidence="1" id="KW-0472">Membrane</keyword>
<dbReference type="Pfam" id="PF07963">
    <property type="entry name" value="N_methyl"/>
    <property type="match status" value="1"/>
</dbReference>
<name>A0A4Q7AML9_9GAMM</name>
<evidence type="ECO:0000313" key="3">
    <source>
        <dbReference type="Proteomes" id="UP000293863"/>
    </source>
</evidence>
<dbReference type="InterPro" id="IPR012902">
    <property type="entry name" value="N_methyl_site"/>
</dbReference>
<protein>
    <submittedName>
        <fullName evidence="2">Prepilin-type N-terminal cleavage/methylation domain-containing protein</fullName>
    </submittedName>
</protein>
<keyword evidence="3" id="KW-1185">Reference proteome</keyword>
<feature type="transmembrane region" description="Helical" evidence="1">
    <location>
        <begin position="12"/>
        <end position="33"/>
    </location>
</feature>
<keyword evidence="1" id="KW-0812">Transmembrane</keyword>
<dbReference type="Proteomes" id="UP000293863">
    <property type="component" value="Unassembled WGS sequence"/>
</dbReference>
<comment type="caution">
    <text evidence="2">The sequence shown here is derived from an EMBL/GenBank/DDBJ whole genome shotgun (WGS) entry which is preliminary data.</text>
</comment>
<dbReference type="EMBL" id="SGSQ01000002">
    <property type="protein sequence ID" value="RZG48987.1"/>
    <property type="molecule type" value="Genomic_DNA"/>
</dbReference>
<accession>A0A4Q7AML9</accession>
<evidence type="ECO:0000256" key="1">
    <source>
        <dbReference type="SAM" id="Phobius"/>
    </source>
</evidence>